<keyword evidence="1" id="KW-0472">Membrane</keyword>
<dbReference type="EMBL" id="JALLPB020000045">
    <property type="protein sequence ID" value="KAL3823166.1"/>
    <property type="molecule type" value="Genomic_DNA"/>
</dbReference>
<name>A0ABD3SFI4_9STRA</name>
<feature type="transmembrane region" description="Helical" evidence="1">
    <location>
        <begin position="6"/>
        <end position="26"/>
    </location>
</feature>
<keyword evidence="1" id="KW-0812">Transmembrane</keyword>
<evidence type="ECO:0000256" key="1">
    <source>
        <dbReference type="SAM" id="Phobius"/>
    </source>
</evidence>
<feature type="domain" description="Band 7" evidence="2">
    <location>
        <begin position="28"/>
        <end position="208"/>
    </location>
</feature>
<keyword evidence="1" id="KW-1133">Transmembrane helix</keyword>
<sequence>MSVNRFTVAFVVVVVAVSLGVLIASLKKVPSTEMGVQYNVHKKQLDEATKSGGLFIGPPGFRFIKFPSTYISVDVHDRKCLSNDGLLVEFSVTFQYQMTTANLLPAIVKYRDFHNWASIVEKAGLSAIHLSCSEFAASEFQGKRGAIQSRMMENLKHKLEGDDATGEEGVNAVAASLQLTYVHLPAAYNEAVAAKQAAEEDIALAIVQRRLETTKANTNLLLAEQSAVKIKDAANNEAEVLLTEANLKALETISLFRGEADALVAAKSQLNLTEEGVLAHSLIVLLAEANSLKVTTGEPVRLSRKDFL</sequence>
<dbReference type="AlphaFoldDB" id="A0ABD3SFI4"/>
<proteinExistence type="predicted"/>
<dbReference type="InterPro" id="IPR001107">
    <property type="entry name" value="Band_7"/>
</dbReference>
<dbReference type="SUPFAM" id="SSF117892">
    <property type="entry name" value="Band 7/SPFH domain"/>
    <property type="match status" value="1"/>
</dbReference>
<evidence type="ECO:0000313" key="3">
    <source>
        <dbReference type="EMBL" id="KAL3823166.1"/>
    </source>
</evidence>
<dbReference type="Proteomes" id="UP001530377">
    <property type="component" value="Unassembled WGS sequence"/>
</dbReference>
<dbReference type="Pfam" id="PF01145">
    <property type="entry name" value="Band_7"/>
    <property type="match status" value="1"/>
</dbReference>
<keyword evidence="4" id="KW-1185">Reference proteome</keyword>
<organism evidence="3 4">
    <name type="scientific">Cyclostephanos tholiformis</name>
    <dbReference type="NCBI Taxonomy" id="382380"/>
    <lineage>
        <taxon>Eukaryota</taxon>
        <taxon>Sar</taxon>
        <taxon>Stramenopiles</taxon>
        <taxon>Ochrophyta</taxon>
        <taxon>Bacillariophyta</taxon>
        <taxon>Coscinodiscophyceae</taxon>
        <taxon>Thalassiosirophycidae</taxon>
        <taxon>Stephanodiscales</taxon>
        <taxon>Stephanodiscaceae</taxon>
        <taxon>Cyclostephanos</taxon>
    </lineage>
</organism>
<gene>
    <name evidence="3" type="ORF">ACHAXA_010422</name>
</gene>
<protein>
    <recommendedName>
        <fullName evidence="2">Band 7 domain-containing protein</fullName>
    </recommendedName>
</protein>
<dbReference type="Gene3D" id="3.30.479.30">
    <property type="entry name" value="Band 7 domain"/>
    <property type="match status" value="1"/>
</dbReference>
<evidence type="ECO:0000313" key="4">
    <source>
        <dbReference type="Proteomes" id="UP001530377"/>
    </source>
</evidence>
<evidence type="ECO:0000259" key="2">
    <source>
        <dbReference type="Pfam" id="PF01145"/>
    </source>
</evidence>
<accession>A0ABD3SFI4</accession>
<dbReference type="InterPro" id="IPR036013">
    <property type="entry name" value="Band_7/SPFH_dom_sf"/>
</dbReference>
<reference evidence="3 4" key="1">
    <citation type="submission" date="2024-10" db="EMBL/GenBank/DDBJ databases">
        <title>Updated reference genomes for cyclostephanoid diatoms.</title>
        <authorList>
            <person name="Roberts W.R."/>
            <person name="Alverson A.J."/>
        </authorList>
    </citation>
    <scope>NUCLEOTIDE SEQUENCE [LARGE SCALE GENOMIC DNA]</scope>
    <source>
        <strain evidence="3 4">AJA228-03</strain>
    </source>
</reference>
<comment type="caution">
    <text evidence="3">The sequence shown here is derived from an EMBL/GenBank/DDBJ whole genome shotgun (WGS) entry which is preliminary data.</text>
</comment>